<dbReference type="Gene3D" id="3.80.30.20">
    <property type="entry name" value="tm_1862 like domain"/>
    <property type="match status" value="1"/>
</dbReference>
<dbReference type="Gene3D" id="3.40.50.280">
    <property type="entry name" value="Cobalamin-binding domain"/>
    <property type="match status" value="1"/>
</dbReference>
<evidence type="ECO:0000259" key="9">
    <source>
        <dbReference type="PROSITE" id="PS51918"/>
    </source>
</evidence>
<dbReference type="AlphaFoldDB" id="A0AA49FK68"/>
<name>A0AA49FK68_9PROT</name>
<dbReference type="SFLD" id="SFLDG01082">
    <property type="entry name" value="B12-binding_domain_containing"/>
    <property type="match status" value="1"/>
</dbReference>
<dbReference type="SFLD" id="SFLDG01123">
    <property type="entry name" value="methyltransferase_(Class_B)"/>
    <property type="match status" value="1"/>
</dbReference>
<keyword evidence="6" id="KW-0408">Iron</keyword>
<feature type="domain" description="Radical SAM core" evidence="9">
    <location>
        <begin position="193"/>
        <end position="419"/>
    </location>
</feature>
<dbReference type="SUPFAM" id="SSF102114">
    <property type="entry name" value="Radical SAM enzymes"/>
    <property type="match status" value="1"/>
</dbReference>
<dbReference type="PANTHER" id="PTHR43409">
    <property type="entry name" value="ANAEROBIC MAGNESIUM-PROTOPORPHYRIN IX MONOMETHYL ESTER CYCLASE-RELATED"/>
    <property type="match status" value="1"/>
</dbReference>
<dbReference type="InterPro" id="IPR034466">
    <property type="entry name" value="Methyltransferase_Class_B"/>
</dbReference>
<evidence type="ECO:0000256" key="1">
    <source>
        <dbReference type="ARBA" id="ARBA00001966"/>
    </source>
</evidence>
<protein>
    <submittedName>
        <fullName evidence="10">B12-binding domain-containing radical SAM protein</fullName>
    </submittedName>
</protein>
<evidence type="ECO:0000256" key="4">
    <source>
        <dbReference type="ARBA" id="ARBA00022691"/>
    </source>
</evidence>
<dbReference type="PANTHER" id="PTHR43409:SF7">
    <property type="entry name" value="BLL1977 PROTEIN"/>
    <property type="match status" value="1"/>
</dbReference>
<dbReference type="PROSITE" id="PS51332">
    <property type="entry name" value="B12_BINDING"/>
    <property type="match status" value="1"/>
</dbReference>
<evidence type="ECO:0000256" key="7">
    <source>
        <dbReference type="ARBA" id="ARBA00023014"/>
    </source>
</evidence>
<dbReference type="InterPro" id="IPR023404">
    <property type="entry name" value="rSAM_horseshoe"/>
</dbReference>
<dbReference type="Pfam" id="PF02310">
    <property type="entry name" value="B12-binding"/>
    <property type="match status" value="1"/>
</dbReference>
<feature type="domain" description="B12-binding" evidence="8">
    <location>
        <begin position="14"/>
        <end position="147"/>
    </location>
</feature>
<evidence type="ECO:0000256" key="5">
    <source>
        <dbReference type="ARBA" id="ARBA00022723"/>
    </source>
</evidence>
<dbReference type="GO" id="GO:0003824">
    <property type="term" value="F:catalytic activity"/>
    <property type="evidence" value="ECO:0007669"/>
    <property type="project" value="InterPro"/>
</dbReference>
<keyword evidence="3" id="KW-0808">Transferase</keyword>
<dbReference type="InterPro" id="IPR058240">
    <property type="entry name" value="rSAM_sf"/>
</dbReference>
<dbReference type="GO" id="GO:0046872">
    <property type="term" value="F:metal ion binding"/>
    <property type="evidence" value="ECO:0007669"/>
    <property type="project" value="UniProtKB-KW"/>
</dbReference>
<keyword evidence="5" id="KW-0479">Metal-binding</keyword>
<keyword evidence="2" id="KW-0489">Methyltransferase</keyword>
<keyword evidence="4" id="KW-0949">S-adenosyl-L-methionine</keyword>
<evidence type="ECO:0000259" key="8">
    <source>
        <dbReference type="PROSITE" id="PS51332"/>
    </source>
</evidence>
<dbReference type="InterPro" id="IPR006158">
    <property type="entry name" value="Cobalamin-bd"/>
</dbReference>
<dbReference type="GO" id="GO:0005829">
    <property type="term" value="C:cytosol"/>
    <property type="evidence" value="ECO:0007669"/>
    <property type="project" value="TreeGrafter"/>
</dbReference>
<dbReference type="InterPro" id="IPR006638">
    <property type="entry name" value="Elp3/MiaA/NifB-like_rSAM"/>
</dbReference>
<reference evidence="10" key="1">
    <citation type="journal article" date="2023" name="Nat. Microbiol.">
        <title>Enrichment and characterization of a nitric oxide-reducing microbial community in a continuous bioreactor.</title>
        <authorList>
            <person name="Garrido-Amador P."/>
            <person name="Stortenbeker N."/>
            <person name="Wessels H.J.C.T."/>
            <person name="Speth D.R."/>
            <person name="Garcia-Heredia I."/>
            <person name="Kartal B."/>
        </authorList>
    </citation>
    <scope>NUCLEOTIDE SEQUENCE</scope>
    <source>
        <strain evidence="10">MAG1</strain>
    </source>
</reference>
<dbReference type="CDD" id="cd02068">
    <property type="entry name" value="radical_SAM_B12_BD"/>
    <property type="match status" value="1"/>
</dbReference>
<dbReference type="InterPro" id="IPR007197">
    <property type="entry name" value="rSAM"/>
</dbReference>
<evidence type="ECO:0000256" key="3">
    <source>
        <dbReference type="ARBA" id="ARBA00022679"/>
    </source>
</evidence>
<dbReference type="CDD" id="cd01335">
    <property type="entry name" value="Radical_SAM"/>
    <property type="match status" value="1"/>
</dbReference>
<dbReference type="EMBL" id="CP107246">
    <property type="protein sequence ID" value="WIM05118.1"/>
    <property type="molecule type" value="Genomic_DNA"/>
</dbReference>
<dbReference type="GO" id="GO:0051539">
    <property type="term" value="F:4 iron, 4 sulfur cluster binding"/>
    <property type="evidence" value="ECO:0007669"/>
    <property type="project" value="UniProtKB-KW"/>
</dbReference>
<dbReference type="PROSITE" id="PS51918">
    <property type="entry name" value="RADICAL_SAM"/>
    <property type="match status" value="1"/>
</dbReference>
<dbReference type="Pfam" id="PF04055">
    <property type="entry name" value="Radical_SAM"/>
    <property type="match status" value="1"/>
</dbReference>
<organism evidence="10">
    <name type="scientific">Candidatus Nitricoxidivorans perseverans</name>
    <dbReference type="NCBI Taxonomy" id="2975601"/>
    <lineage>
        <taxon>Bacteria</taxon>
        <taxon>Pseudomonadati</taxon>
        <taxon>Pseudomonadota</taxon>
        <taxon>Betaproteobacteria</taxon>
        <taxon>Nitrosomonadales</taxon>
        <taxon>Sterolibacteriaceae</taxon>
        <taxon>Candidatus Nitricoxidivorans</taxon>
    </lineage>
</organism>
<comment type="cofactor">
    <cofactor evidence="1">
        <name>[4Fe-4S] cluster</name>
        <dbReference type="ChEBI" id="CHEBI:49883"/>
    </cofactor>
</comment>
<dbReference type="SFLD" id="SFLDS00029">
    <property type="entry name" value="Radical_SAM"/>
    <property type="match status" value="1"/>
</dbReference>
<dbReference type="Proteomes" id="UP001234916">
    <property type="component" value="Chromosome"/>
</dbReference>
<dbReference type="GO" id="GO:0031419">
    <property type="term" value="F:cobalamin binding"/>
    <property type="evidence" value="ECO:0007669"/>
    <property type="project" value="InterPro"/>
</dbReference>
<dbReference type="SMART" id="SM00729">
    <property type="entry name" value="Elp3"/>
    <property type="match status" value="1"/>
</dbReference>
<proteinExistence type="predicted"/>
<evidence type="ECO:0000256" key="2">
    <source>
        <dbReference type="ARBA" id="ARBA00022603"/>
    </source>
</evidence>
<evidence type="ECO:0000256" key="6">
    <source>
        <dbReference type="ARBA" id="ARBA00023004"/>
    </source>
</evidence>
<evidence type="ECO:0000313" key="10">
    <source>
        <dbReference type="EMBL" id="WIM05118.1"/>
    </source>
</evidence>
<accession>A0AA49FK68</accession>
<gene>
    <name evidence="10" type="ORF">OHM77_10485</name>
</gene>
<sequence length="519" mass="58824">MAKLLLINPSYSRTYGSGEGSLANPIYPVLSLATLAATARRAGHDVRICDMSFMRYDPGFVRNLLREERPDVVGITATTPLANQMLDMSFIAKEVSPAITTVGGGPHATALPEETLRQSLLDFVAFGEGDLTIVDILDGKRDSDIAGICRREEGRIVRNDARSWVQNLDDLPFPAFDLYPVDEYRKHVTRLIARATPVSTIEFSRGCVFKCDFCASKNTMGYGYRKKSPERCAEEMLYMQRLGFREVVLADDIFTSDNNWAIAVCEEFIKRDVRVAWTCTNGIRVDSANDELFRVMKRAGCYRVHFGFESGNDEVLDAFGKGGKASLEQGIHAVDMARRVGLETFGMFMLGLSADTEKTMRDTIDYAKRVKVDAMRFGITVPFPGTRMFDQLHRQGRIKSYDWDYYNVFNDAQALYDHPHLSWETINRFYHMSHVDAYLKNPGYILRRLKKNLANLEFAWDAYYFLRFLWILMKPKGAAPSGECYAYEDVWRARGVDAANFIYSEPIKVRSDRAATAGA</sequence>
<keyword evidence="7" id="KW-0411">Iron-sulfur</keyword>
<dbReference type="KEGG" id="npv:OHM77_10485"/>
<dbReference type="InterPro" id="IPR051198">
    <property type="entry name" value="BchE-like"/>
</dbReference>